<dbReference type="EMBL" id="JANRHJ010000011">
    <property type="protein sequence ID" value="MCR8874470.1"/>
    <property type="molecule type" value="Genomic_DNA"/>
</dbReference>
<keyword evidence="2" id="KW-0802">TPR repeat</keyword>
<dbReference type="Pfam" id="PF13432">
    <property type="entry name" value="TPR_16"/>
    <property type="match status" value="1"/>
</dbReference>
<dbReference type="PANTHER" id="PTHR45586">
    <property type="entry name" value="TPR REPEAT-CONTAINING PROTEIN PA4667"/>
    <property type="match status" value="1"/>
</dbReference>
<gene>
    <name evidence="3" type="ORF">NW209_10660</name>
</gene>
<proteinExistence type="predicted"/>
<reference evidence="3 4" key="1">
    <citation type="submission" date="2022-08" db="EMBL/GenBank/DDBJ databases">
        <authorList>
            <person name="Zeman M."/>
            <person name="Kubasova T."/>
        </authorList>
    </citation>
    <scope>NUCLEOTIDE SEQUENCE [LARGE SCALE GENOMIC DNA]</scope>
    <source>
        <strain evidence="3 4">ET62</strain>
    </source>
</reference>
<dbReference type="InterPro" id="IPR051012">
    <property type="entry name" value="CellSynth/LPSAsmb/PSIAsmb"/>
</dbReference>
<dbReference type="SUPFAM" id="SSF48452">
    <property type="entry name" value="TPR-like"/>
    <property type="match status" value="3"/>
</dbReference>
<protein>
    <submittedName>
        <fullName evidence="3">Tetratricopeptide repeat protein</fullName>
    </submittedName>
</protein>
<dbReference type="Pfam" id="PF14559">
    <property type="entry name" value="TPR_19"/>
    <property type="match status" value="1"/>
</dbReference>
<dbReference type="AlphaFoldDB" id="A0AAW5NA81"/>
<evidence type="ECO:0000313" key="4">
    <source>
        <dbReference type="Proteomes" id="UP001204579"/>
    </source>
</evidence>
<dbReference type="InterPro" id="IPR011990">
    <property type="entry name" value="TPR-like_helical_dom_sf"/>
</dbReference>
<evidence type="ECO:0000256" key="1">
    <source>
        <dbReference type="ARBA" id="ARBA00022737"/>
    </source>
</evidence>
<dbReference type="Proteomes" id="UP001204579">
    <property type="component" value="Unassembled WGS sequence"/>
</dbReference>
<evidence type="ECO:0000313" key="3">
    <source>
        <dbReference type="EMBL" id="MCR8874470.1"/>
    </source>
</evidence>
<keyword evidence="1" id="KW-0677">Repeat</keyword>
<dbReference type="Gene3D" id="1.25.40.10">
    <property type="entry name" value="Tetratricopeptide repeat domain"/>
    <property type="match status" value="3"/>
</dbReference>
<dbReference type="InterPro" id="IPR019734">
    <property type="entry name" value="TPR_rpt"/>
</dbReference>
<accession>A0AAW5NA81</accession>
<evidence type="ECO:0000256" key="2">
    <source>
        <dbReference type="ARBA" id="ARBA00022803"/>
    </source>
</evidence>
<comment type="caution">
    <text evidence="3">The sequence shown here is derived from an EMBL/GenBank/DDBJ whole genome shotgun (WGS) entry which is preliminary data.</text>
</comment>
<organism evidence="3 4">
    <name type="scientific">Phocaeicola barnesiae</name>
    <dbReference type="NCBI Taxonomy" id="376804"/>
    <lineage>
        <taxon>Bacteria</taxon>
        <taxon>Pseudomonadati</taxon>
        <taxon>Bacteroidota</taxon>
        <taxon>Bacteroidia</taxon>
        <taxon>Bacteroidales</taxon>
        <taxon>Bacteroidaceae</taxon>
        <taxon>Phocaeicola</taxon>
    </lineage>
</organism>
<keyword evidence="4" id="KW-1185">Reference proteome</keyword>
<name>A0AAW5NA81_9BACT</name>
<sequence>MNTDDLSHSFQTPEFLETLANYEEMVRQHRTCYFESNDLILLAEYYAAQQKIKESDDVIKYALTIHPDNLELQIYQCNSLIASGKLDEAEQLLNKLPDQQDEEVIYARVNICLERGQEEKTDSLLIPLMESEDYELDMMVDIINLFLDANNETYARKWLDLLFEHYDKSEPLVLEIASDFYMTFRHFPEAINTYNQLLDIDPYQQGYWLNLTRAYLANGQTEQAFNAIDFALAIDESNSKALELKGYCYLQSLNAEEALKYFERALPNCEDPVSLYQIMEKCCDTLGNDEQSIVYLNKMLEDPTCSDFEKAVCYQKLANHYLLLSEYDNCLKCTLKGLEYDNGFAPLYVMLGEYYLFEDNQHAAEQEFAHAEAYATDKKEIEEQIFRAYFRACYFQEALNYFQQLEEKYPLKMDRYYFCVAYCCYAIHDETNLMKYLVRGNTLLQQFQDGHERLQIPDMMPEAEDFMKLANEILCRIEEGSIHPEDYFDLPEQPLP</sequence>
<dbReference type="RefSeq" id="WP_022339340.1">
    <property type="nucleotide sequence ID" value="NZ_CAUBSI010000017.1"/>
</dbReference>
<dbReference type="SMART" id="SM00028">
    <property type="entry name" value="TPR"/>
    <property type="match status" value="4"/>
</dbReference>
<dbReference type="PANTHER" id="PTHR45586:SF1">
    <property type="entry name" value="LIPOPOLYSACCHARIDE ASSEMBLY PROTEIN B"/>
    <property type="match status" value="1"/>
</dbReference>